<reference evidence="1" key="1">
    <citation type="submission" date="2021-04" db="EMBL/GenBank/DDBJ databases">
        <title>Proteiniclasticum sedimins sp. nov., an obligate anaerobic bacterium isolated from anaerobic sludge.</title>
        <authorList>
            <person name="Liu J."/>
        </authorList>
    </citation>
    <scope>NUCLEOTIDE SEQUENCE</scope>
    <source>
        <strain evidence="1">BAD-10</strain>
    </source>
</reference>
<organism evidence="1 2">
    <name type="scientific">Proteiniclasticum sediminis</name>
    <dbReference type="NCBI Taxonomy" id="2804028"/>
    <lineage>
        <taxon>Bacteria</taxon>
        <taxon>Bacillati</taxon>
        <taxon>Bacillota</taxon>
        <taxon>Clostridia</taxon>
        <taxon>Eubacteriales</taxon>
        <taxon>Clostridiaceae</taxon>
        <taxon>Proteiniclasticum</taxon>
    </lineage>
</organism>
<protein>
    <submittedName>
        <fullName evidence="1">DUF2164 family protein</fullName>
    </submittedName>
</protein>
<dbReference type="EMBL" id="JAGSCS010000008">
    <property type="protein sequence ID" value="MBR0576211.1"/>
    <property type="molecule type" value="Genomic_DNA"/>
</dbReference>
<accession>A0A941CNY7</accession>
<keyword evidence="2" id="KW-1185">Reference proteome</keyword>
<dbReference type="Proteomes" id="UP000675379">
    <property type="component" value="Unassembled WGS sequence"/>
</dbReference>
<sequence>MRSHELKLDKLQREEIIARIKAYFEEEREEFLGDLAAGLLLDFFLETLGPALYNAGIQDAYRYLEDRLEDMMALQKPEV</sequence>
<name>A0A941CNY7_9CLOT</name>
<evidence type="ECO:0000313" key="1">
    <source>
        <dbReference type="EMBL" id="MBR0576211.1"/>
    </source>
</evidence>
<proteinExistence type="predicted"/>
<dbReference type="AlphaFoldDB" id="A0A941CNY7"/>
<dbReference type="Pfam" id="PF09932">
    <property type="entry name" value="DUF2164"/>
    <property type="match status" value="1"/>
</dbReference>
<dbReference type="RefSeq" id="WP_211801037.1">
    <property type="nucleotide sequence ID" value="NZ_JAGSCS010000008.1"/>
</dbReference>
<dbReference type="InterPro" id="IPR018680">
    <property type="entry name" value="DUF2164"/>
</dbReference>
<evidence type="ECO:0000313" key="2">
    <source>
        <dbReference type="Proteomes" id="UP000675379"/>
    </source>
</evidence>
<gene>
    <name evidence="1" type="ORF">KCG48_07625</name>
</gene>
<comment type="caution">
    <text evidence="1">The sequence shown here is derived from an EMBL/GenBank/DDBJ whole genome shotgun (WGS) entry which is preliminary data.</text>
</comment>